<dbReference type="FunFam" id="3.90.199.10:FF:000002">
    <property type="entry name" value="DNA topoisomerase 2"/>
    <property type="match status" value="1"/>
</dbReference>
<dbReference type="InterPro" id="IPR031660">
    <property type="entry name" value="TOPRIM_C"/>
</dbReference>
<evidence type="ECO:0000256" key="12">
    <source>
        <dbReference type="ARBA" id="ARBA00023235"/>
    </source>
</evidence>
<evidence type="ECO:0000256" key="3">
    <source>
        <dbReference type="ARBA" id="ARBA00001946"/>
    </source>
</evidence>
<evidence type="ECO:0000256" key="7">
    <source>
        <dbReference type="ARBA" id="ARBA00022741"/>
    </source>
</evidence>
<comment type="catalytic activity">
    <reaction evidence="1">
        <text>ATP-dependent breakage, passage and rejoining of double-stranded DNA.</text>
        <dbReference type="EC" id="5.6.2.2"/>
    </reaction>
</comment>
<evidence type="ECO:0000256" key="5">
    <source>
        <dbReference type="ARBA" id="ARBA00012895"/>
    </source>
</evidence>
<dbReference type="Gene3D" id="3.30.230.10">
    <property type="match status" value="1"/>
</dbReference>
<dbReference type="InterPro" id="IPR002205">
    <property type="entry name" value="Topo_IIA_dom_A"/>
</dbReference>
<comment type="cofactor">
    <cofactor evidence="3">
        <name>Mg(2+)</name>
        <dbReference type="ChEBI" id="CHEBI:18420"/>
    </cofactor>
</comment>
<dbReference type="InterPro" id="IPR013506">
    <property type="entry name" value="Topo_IIA_bsu_dom2"/>
</dbReference>
<dbReference type="Pfam" id="PF00204">
    <property type="entry name" value="DNA_gyraseB"/>
    <property type="match status" value="1"/>
</dbReference>
<dbReference type="InterPro" id="IPR013758">
    <property type="entry name" value="Topo_IIA_A/C_ab"/>
</dbReference>
<dbReference type="FunFam" id="3.40.50.670:FF:000001">
    <property type="entry name" value="DNA topoisomerase 2"/>
    <property type="match status" value="1"/>
</dbReference>
<reference evidence="16" key="1">
    <citation type="journal article" date="2020" name="Nature">
        <title>Giant virus diversity and host interactions through global metagenomics.</title>
        <authorList>
            <person name="Schulz F."/>
            <person name="Roux S."/>
            <person name="Paez-Espino D."/>
            <person name="Jungbluth S."/>
            <person name="Walsh D.A."/>
            <person name="Denef V.J."/>
            <person name="McMahon K.D."/>
            <person name="Konstantinidis K.T."/>
            <person name="Eloe-Fadrosh E.A."/>
            <person name="Kyrpides N.C."/>
            <person name="Woyke T."/>
        </authorList>
    </citation>
    <scope>NUCLEOTIDE SEQUENCE</scope>
    <source>
        <strain evidence="16">GVMAG-S-ERX556126-94</strain>
    </source>
</reference>
<evidence type="ECO:0000259" key="15">
    <source>
        <dbReference type="PROSITE" id="PS52040"/>
    </source>
</evidence>
<evidence type="ECO:0000256" key="4">
    <source>
        <dbReference type="ARBA" id="ARBA00011080"/>
    </source>
</evidence>
<feature type="domain" description="Toprim" evidence="14">
    <location>
        <begin position="440"/>
        <end position="561"/>
    </location>
</feature>
<keyword evidence="7" id="KW-0547">Nucleotide-binding</keyword>
<dbReference type="InterPro" id="IPR013760">
    <property type="entry name" value="Topo_IIA-like_dom_sf"/>
</dbReference>
<dbReference type="SUPFAM" id="SSF55874">
    <property type="entry name" value="ATPase domain of HSP90 chaperone/DNA topoisomerase II/histidine kinase"/>
    <property type="match status" value="1"/>
</dbReference>
<dbReference type="CDD" id="cd03481">
    <property type="entry name" value="TopoIIA_Trans_ScTopoIIA"/>
    <property type="match status" value="1"/>
</dbReference>
<comment type="similarity">
    <text evidence="4">Belongs to the type II topoisomerase family.</text>
</comment>
<protein>
    <recommendedName>
        <fullName evidence="5">DNA topoisomerase (ATP-hydrolyzing)</fullName>
        <ecNumber evidence="5">5.6.2.2</ecNumber>
    </recommendedName>
</protein>
<evidence type="ECO:0000256" key="13">
    <source>
        <dbReference type="SAM" id="Coils"/>
    </source>
</evidence>
<proteinExistence type="inferred from homology"/>
<name>A0A6C0FBJ9_9ZZZZ</name>
<comment type="cofactor">
    <cofactor evidence="2">
        <name>Ca(2+)</name>
        <dbReference type="ChEBI" id="CHEBI:29108"/>
    </cofactor>
</comment>
<dbReference type="Pfam" id="PF00521">
    <property type="entry name" value="DNA_topoisoIV"/>
    <property type="match status" value="1"/>
</dbReference>
<dbReference type="SMART" id="SM00434">
    <property type="entry name" value="TOP4c"/>
    <property type="match status" value="1"/>
</dbReference>
<organism evidence="16">
    <name type="scientific">viral metagenome</name>
    <dbReference type="NCBI Taxonomy" id="1070528"/>
    <lineage>
        <taxon>unclassified sequences</taxon>
        <taxon>metagenomes</taxon>
        <taxon>organismal metagenomes</taxon>
    </lineage>
</organism>
<dbReference type="InterPro" id="IPR018522">
    <property type="entry name" value="TopoIIA_CS"/>
</dbReference>
<dbReference type="GO" id="GO:0046872">
    <property type="term" value="F:metal ion binding"/>
    <property type="evidence" value="ECO:0007669"/>
    <property type="project" value="UniProtKB-KW"/>
</dbReference>
<dbReference type="Gene3D" id="1.10.268.10">
    <property type="entry name" value="Topoisomerase, domain 3"/>
    <property type="match status" value="1"/>
</dbReference>
<evidence type="ECO:0000313" key="16">
    <source>
        <dbReference type="EMBL" id="QHT39227.1"/>
    </source>
</evidence>
<dbReference type="GO" id="GO:0000712">
    <property type="term" value="P:resolution of meiotic recombination intermediates"/>
    <property type="evidence" value="ECO:0007669"/>
    <property type="project" value="TreeGrafter"/>
</dbReference>
<accession>A0A6C0FBJ9</accession>
<dbReference type="SUPFAM" id="SSF54211">
    <property type="entry name" value="Ribosomal protein S5 domain 2-like"/>
    <property type="match status" value="1"/>
</dbReference>
<dbReference type="InterPro" id="IPR006171">
    <property type="entry name" value="TOPRIM_dom"/>
</dbReference>
<dbReference type="PROSITE" id="PS50880">
    <property type="entry name" value="TOPRIM"/>
    <property type="match status" value="1"/>
</dbReference>
<evidence type="ECO:0000256" key="9">
    <source>
        <dbReference type="ARBA" id="ARBA00022842"/>
    </source>
</evidence>
<dbReference type="Pfam" id="PF16898">
    <property type="entry name" value="TOPRIM_C"/>
    <property type="match status" value="1"/>
</dbReference>
<dbReference type="InterPro" id="IPR013759">
    <property type="entry name" value="Topo_IIA_B_C"/>
</dbReference>
<dbReference type="Gene3D" id="3.90.199.10">
    <property type="entry name" value="Topoisomerase II, domain 5"/>
    <property type="match status" value="1"/>
</dbReference>
<evidence type="ECO:0000256" key="11">
    <source>
        <dbReference type="ARBA" id="ARBA00023125"/>
    </source>
</evidence>
<dbReference type="GO" id="GO:0003918">
    <property type="term" value="F:DNA topoisomerase type II (double strand cut, ATP-hydrolyzing) activity"/>
    <property type="evidence" value="ECO:0007669"/>
    <property type="project" value="UniProtKB-EC"/>
</dbReference>
<dbReference type="SUPFAM" id="SSF56719">
    <property type="entry name" value="Type II DNA topoisomerase"/>
    <property type="match status" value="1"/>
</dbReference>
<dbReference type="GO" id="GO:0000819">
    <property type="term" value="P:sister chromatid segregation"/>
    <property type="evidence" value="ECO:0007669"/>
    <property type="project" value="TreeGrafter"/>
</dbReference>
<dbReference type="Gene3D" id="3.30.1490.30">
    <property type="match status" value="1"/>
</dbReference>
<sequence>MANLEEKYKKENLQNHIYNTPDTYVGGCDLICETLSIYDPDNNKITTREVEYIPAVLNIYNEILVNAKDQVTRLQGLHEKDKSISPVTDIKVEINKEKGEVSIMNSGDGIDVAEHPKEKKNGKPIYIPQLIFGELLTSTNYNKEEQKVVGGKNGYGAKLTNIFSKSFKLETVDRVRGKKYTQQFAGNMKVIKKPKISDYTGKPYTKITWTTDFERFGITEYSDDMINLMMRRVYDIAGITDKSVSVYLNKKKLSIKSFLDYSKMYLDEEPIVYDEQKHNDIPWKIGVCTSSTDKFEQVSFVNGICTPKGGKHVDMISKQITSGLKKLIYKKCKKEVNETHIKNYLSIFIDCLIVNPSFDSQTKERLITTASKFGSKPQLSDKFLKNILDKTDITDKVLSFTEFKMNKQNKKTDGQKRNKIRDIPKLDDANWAGTKKSDKCVLILTEGDSAKSMAISGLSVVGRDIYGVFPLKGKVMNVRDASMQQVMNNAEITNLKKILGLETGKVYKDTKSLRYGKVMIMTDQDHDGSHIKGLVMNLFHHMWPSLLELGYITSMITPIVKVTHKKKVKSFYTLTEYNDWIKSTKNSHLWKVKYYKGLGTSSAVEAREYFSDIKLNNYIFTSDTDKSMSLAFSKDESDLRKKWLYQFDENLILDHTEKDVPIQDFINKELIHFSNSDTLRSIGSLYDGLKPSQRKILYSCFKRNLVNEIRVAQLAGYVSENAAYHHGEASLQGAIIGMAQNFVGSNNMNLLMPNGQFGTRIMGGHDSASPRYIHTELNKIVNLIFPSSDFPLLEYNDDDGILVEPKYYVPIIPMVLVNGMNGIGTGFSTSVPKYNIRDVIKNMKRKIMKKSYLSLTPSCNGFKGKIIKIDNKNFISKGIYEVIDDTSIRITELPIGKWTDDYKKFLDSLLPELKTKSPDNKKSKPKKTILDYKNNSSDIDVDFLITFEKGFLNSLQWDDDENIDGIEKFFKLTTSKGLSLKNIHLYNNKGQIKKYNNLGEIYDEFYNERYNLYDRRKEHELSELNNELTILKSKMRFIQDVIDDKIVVYKRKKSDIIQDLLKSEYIQVHSSRVIKSVDNIDTSNYDYLIKMSLHLFTEEEIERLNEKINNLQDKHDILYKMTIEEIWISECDELLKALN</sequence>
<dbReference type="PRINTS" id="PR01158">
    <property type="entry name" value="TOPISMRASEII"/>
</dbReference>
<dbReference type="AlphaFoldDB" id="A0A6C0FBJ9"/>
<dbReference type="GO" id="GO:0006265">
    <property type="term" value="P:DNA topological change"/>
    <property type="evidence" value="ECO:0007669"/>
    <property type="project" value="InterPro"/>
</dbReference>
<dbReference type="GO" id="GO:0005634">
    <property type="term" value="C:nucleus"/>
    <property type="evidence" value="ECO:0007669"/>
    <property type="project" value="TreeGrafter"/>
</dbReference>
<evidence type="ECO:0000256" key="10">
    <source>
        <dbReference type="ARBA" id="ARBA00023029"/>
    </source>
</evidence>
<evidence type="ECO:0000256" key="6">
    <source>
        <dbReference type="ARBA" id="ARBA00022723"/>
    </source>
</evidence>
<keyword evidence="6" id="KW-0479">Metal-binding</keyword>
<feature type="coiled-coil region" evidence="13">
    <location>
        <begin position="1094"/>
        <end position="1121"/>
    </location>
</feature>
<dbReference type="InterPro" id="IPR013757">
    <property type="entry name" value="Topo_IIA_A_a_sf"/>
</dbReference>
<dbReference type="PROSITE" id="PS52040">
    <property type="entry name" value="TOPO_IIA"/>
    <property type="match status" value="1"/>
</dbReference>
<keyword evidence="11" id="KW-0238">DNA-binding</keyword>
<dbReference type="InterPro" id="IPR050634">
    <property type="entry name" value="DNA_Topoisomerase_II"/>
</dbReference>
<feature type="domain" description="Topo IIA-type catalytic" evidence="15">
    <location>
        <begin position="682"/>
        <end position="1131"/>
    </location>
</feature>
<dbReference type="InterPro" id="IPR001241">
    <property type="entry name" value="Topo_IIA"/>
</dbReference>
<evidence type="ECO:0000259" key="14">
    <source>
        <dbReference type="PROSITE" id="PS50880"/>
    </source>
</evidence>
<keyword evidence="12" id="KW-0413">Isomerase</keyword>
<dbReference type="PANTHER" id="PTHR10169:SF38">
    <property type="entry name" value="DNA TOPOISOMERASE 2"/>
    <property type="match status" value="1"/>
</dbReference>
<dbReference type="FunFam" id="3.30.1490.30:FF:000001">
    <property type="entry name" value="DNA topoisomerase 2"/>
    <property type="match status" value="1"/>
</dbReference>
<evidence type="ECO:0000256" key="1">
    <source>
        <dbReference type="ARBA" id="ARBA00000185"/>
    </source>
</evidence>
<dbReference type="InterPro" id="IPR036890">
    <property type="entry name" value="HATPase_C_sf"/>
</dbReference>
<dbReference type="PRINTS" id="PR00418">
    <property type="entry name" value="TPI2FAMILY"/>
</dbReference>
<dbReference type="InterPro" id="IPR014721">
    <property type="entry name" value="Ribsml_uS5_D2-typ_fold_subgr"/>
</dbReference>
<evidence type="ECO:0000256" key="2">
    <source>
        <dbReference type="ARBA" id="ARBA00001913"/>
    </source>
</evidence>
<dbReference type="PANTHER" id="PTHR10169">
    <property type="entry name" value="DNA TOPOISOMERASE/GYRASE"/>
    <property type="match status" value="1"/>
</dbReference>
<keyword evidence="8" id="KW-0067">ATP-binding</keyword>
<dbReference type="PROSITE" id="PS00177">
    <property type="entry name" value="TOPOISOMERASE_II"/>
    <property type="match status" value="1"/>
</dbReference>
<evidence type="ECO:0000256" key="8">
    <source>
        <dbReference type="ARBA" id="ARBA00022840"/>
    </source>
</evidence>
<dbReference type="Pfam" id="PF01751">
    <property type="entry name" value="Toprim"/>
    <property type="match status" value="1"/>
</dbReference>
<dbReference type="SMART" id="SM00433">
    <property type="entry name" value="TOP2c"/>
    <property type="match status" value="1"/>
</dbReference>
<dbReference type="EMBL" id="MN738839">
    <property type="protein sequence ID" value="QHT39227.1"/>
    <property type="molecule type" value="Genomic_DNA"/>
</dbReference>
<keyword evidence="13" id="KW-0175">Coiled coil</keyword>
<dbReference type="GO" id="GO:0003677">
    <property type="term" value="F:DNA binding"/>
    <property type="evidence" value="ECO:0007669"/>
    <property type="project" value="UniProtKB-KW"/>
</dbReference>
<dbReference type="InterPro" id="IPR020568">
    <property type="entry name" value="Ribosomal_Su5_D2-typ_SF"/>
</dbReference>
<dbReference type="EC" id="5.6.2.2" evidence="5"/>
<feature type="coiled-coil region" evidence="13">
    <location>
        <begin position="1014"/>
        <end position="1041"/>
    </location>
</feature>
<keyword evidence="9" id="KW-0460">Magnesium</keyword>
<dbReference type="Gene3D" id="3.30.565.10">
    <property type="entry name" value="Histidine kinase-like ATPase, C-terminal domain"/>
    <property type="match status" value="1"/>
</dbReference>
<dbReference type="InterPro" id="IPR001154">
    <property type="entry name" value="TopoII_euk"/>
</dbReference>
<keyword evidence="10" id="KW-0799">Topoisomerase</keyword>
<dbReference type="Gene3D" id="3.30.1360.40">
    <property type="match status" value="1"/>
</dbReference>
<dbReference type="GO" id="GO:0005524">
    <property type="term" value="F:ATP binding"/>
    <property type="evidence" value="ECO:0007669"/>
    <property type="project" value="UniProtKB-KW"/>
</dbReference>
<dbReference type="Gene3D" id="3.40.50.670">
    <property type="match status" value="1"/>
</dbReference>